<evidence type="ECO:0000256" key="7">
    <source>
        <dbReference type="ARBA" id="ARBA00023242"/>
    </source>
</evidence>
<dbReference type="AlphaFoldDB" id="A0AAV6G7C8"/>
<name>A0AAV6G7C8_9TELE</name>
<evidence type="ECO:0000256" key="3">
    <source>
        <dbReference type="ARBA" id="ARBA00006958"/>
    </source>
</evidence>
<dbReference type="PANTHER" id="PTHR22930:SF269">
    <property type="entry name" value="NUCLEASE HARBI1-LIKE PROTEIN"/>
    <property type="match status" value="1"/>
</dbReference>
<keyword evidence="7" id="KW-0539">Nucleus</keyword>
<accession>A0AAV6G7C8</accession>
<evidence type="ECO:0000313" key="10">
    <source>
        <dbReference type="Proteomes" id="UP000823561"/>
    </source>
</evidence>
<evidence type="ECO:0000313" key="9">
    <source>
        <dbReference type="EMBL" id="KAG5269776.1"/>
    </source>
</evidence>
<evidence type="ECO:0000259" key="8">
    <source>
        <dbReference type="Pfam" id="PF13359"/>
    </source>
</evidence>
<comment type="cofactor">
    <cofactor evidence="1">
        <name>a divalent metal cation</name>
        <dbReference type="ChEBI" id="CHEBI:60240"/>
    </cofactor>
</comment>
<dbReference type="InterPro" id="IPR045249">
    <property type="entry name" value="HARBI1-like"/>
</dbReference>
<dbReference type="GO" id="GO:0016787">
    <property type="term" value="F:hydrolase activity"/>
    <property type="evidence" value="ECO:0007669"/>
    <property type="project" value="UniProtKB-KW"/>
</dbReference>
<keyword evidence="10" id="KW-1185">Reference proteome</keyword>
<dbReference type="Pfam" id="PF13359">
    <property type="entry name" value="DDE_Tnp_4"/>
    <property type="match status" value="1"/>
</dbReference>
<proteinExistence type="inferred from homology"/>
<protein>
    <recommendedName>
        <fullName evidence="8">DDE Tnp4 domain-containing protein</fullName>
    </recommendedName>
</protein>
<dbReference type="GO" id="GO:0046872">
    <property type="term" value="F:metal ion binding"/>
    <property type="evidence" value="ECO:0007669"/>
    <property type="project" value="UniProtKB-KW"/>
</dbReference>
<dbReference type="EMBL" id="JADWDJ010000015">
    <property type="protein sequence ID" value="KAG5269776.1"/>
    <property type="molecule type" value="Genomic_DNA"/>
</dbReference>
<comment type="subcellular location">
    <subcellularLocation>
        <location evidence="2">Nucleus</location>
    </subcellularLocation>
</comment>
<evidence type="ECO:0000256" key="1">
    <source>
        <dbReference type="ARBA" id="ARBA00001968"/>
    </source>
</evidence>
<gene>
    <name evidence="9" type="ORF">AALO_G00205990</name>
</gene>
<dbReference type="GO" id="GO:0004518">
    <property type="term" value="F:nuclease activity"/>
    <property type="evidence" value="ECO:0007669"/>
    <property type="project" value="UniProtKB-KW"/>
</dbReference>
<keyword evidence="5" id="KW-0479">Metal-binding</keyword>
<evidence type="ECO:0000256" key="6">
    <source>
        <dbReference type="ARBA" id="ARBA00022801"/>
    </source>
</evidence>
<dbReference type="Proteomes" id="UP000823561">
    <property type="component" value="Chromosome 15"/>
</dbReference>
<keyword evidence="6" id="KW-0378">Hydrolase</keyword>
<evidence type="ECO:0000256" key="5">
    <source>
        <dbReference type="ARBA" id="ARBA00022723"/>
    </source>
</evidence>
<comment type="caution">
    <text evidence="9">The sequence shown here is derived from an EMBL/GenBank/DDBJ whole genome shotgun (WGS) entry which is preliminary data.</text>
</comment>
<comment type="similarity">
    <text evidence="3">Belongs to the HARBI1 family.</text>
</comment>
<dbReference type="GO" id="GO:0005634">
    <property type="term" value="C:nucleus"/>
    <property type="evidence" value="ECO:0007669"/>
    <property type="project" value="UniProtKB-SubCell"/>
</dbReference>
<organism evidence="9 10">
    <name type="scientific">Alosa alosa</name>
    <name type="common">allis shad</name>
    <dbReference type="NCBI Taxonomy" id="278164"/>
    <lineage>
        <taxon>Eukaryota</taxon>
        <taxon>Metazoa</taxon>
        <taxon>Chordata</taxon>
        <taxon>Craniata</taxon>
        <taxon>Vertebrata</taxon>
        <taxon>Euteleostomi</taxon>
        <taxon>Actinopterygii</taxon>
        <taxon>Neopterygii</taxon>
        <taxon>Teleostei</taxon>
        <taxon>Clupei</taxon>
        <taxon>Clupeiformes</taxon>
        <taxon>Clupeoidei</taxon>
        <taxon>Clupeidae</taxon>
        <taxon>Alosa</taxon>
    </lineage>
</organism>
<dbReference type="PANTHER" id="PTHR22930">
    <property type="match status" value="1"/>
</dbReference>
<dbReference type="InterPro" id="IPR027806">
    <property type="entry name" value="HARBI1_dom"/>
</dbReference>
<evidence type="ECO:0000256" key="2">
    <source>
        <dbReference type="ARBA" id="ARBA00004123"/>
    </source>
</evidence>
<keyword evidence="4" id="KW-0540">Nuclease</keyword>
<sequence length="445" mass="50711">MATETERHMLELELLNVEEQLLLLKLLQRKKEKRRRRWCVQPQNRLRPEEGEFSVVVRSLRDMDEEMHFKYFRMSAFRFDDLVRRLQPYISHQSTHSMPIDITQRLAITLRVLASGGSQHAVAASYKLAASTLSFIVSEVCKALWKALQPEFLPCPSAAQWKGIAADFWRIWNFPNCAGSIDGKHVNIKAPQRIGNSNFVLMAMCDARYRFTMVDIGEHERESDGGIFSDSRLGSRLLEHKLNLPPPANLQGTEVRIPHVVVGNAAFPLHDNLMGPIQGTRLSREKQIYNYRHSRAYQVIDNTFGILVARWRILGRPLEFLPDKAVNVVKACIALHNFLAYNDEVSTPVSKYIPEDFADSDTTGSPQPGDWRGIVAEDTNLLEPLDPEYLSRSRPTKTAIGIRNDLMAFFLSSHGRLPWQDNCVPWSTWLGSYTGSKSEVVVSLH</sequence>
<evidence type="ECO:0000256" key="4">
    <source>
        <dbReference type="ARBA" id="ARBA00022722"/>
    </source>
</evidence>
<reference evidence="9" key="1">
    <citation type="submission" date="2020-10" db="EMBL/GenBank/DDBJ databases">
        <title>Chromosome-scale genome assembly of the Allis shad, Alosa alosa.</title>
        <authorList>
            <person name="Margot Z."/>
            <person name="Christophe K."/>
            <person name="Cabau C."/>
            <person name="Louis A."/>
            <person name="Berthelot C."/>
            <person name="Parey E."/>
            <person name="Roest Crollius H."/>
            <person name="Montfort J."/>
            <person name="Robinson-Rechavi M."/>
            <person name="Bucao C."/>
            <person name="Bouchez O."/>
            <person name="Gislard M."/>
            <person name="Lluch J."/>
            <person name="Milhes M."/>
            <person name="Lampietro C."/>
            <person name="Lopez Roques C."/>
            <person name="Donnadieu C."/>
            <person name="Braasch I."/>
            <person name="Desvignes T."/>
            <person name="Postlethwait J."/>
            <person name="Bobe J."/>
            <person name="Guiguen Y."/>
        </authorList>
    </citation>
    <scope>NUCLEOTIDE SEQUENCE</scope>
    <source>
        <strain evidence="9">M-15738</strain>
        <tissue evidence="9">Blood</tissue>
    </source>
</reference>
<feature type="domain" description="DDE Tnp4" evidence="8">
    <location>
        <begin position="182"/>
        <end position="337"/>
    </location>
</feature>